<evidence type="ECO:0000313" key="6">
    <source>
        <dbReference type="Proteomes" id="UP000270021"/>
    </source>
</evidence>
<evidence type="ECO:0000256" key="1">
    <source>
        <dbReference type="ARBA" id="ARBA00022676"/>
    </source>
</evidence>
<keyword evidence="2" id="KW-0808">Transferase</keyword>
<dbReference type="KEGG" id="fsl:EJO69_01505"/>
<dbReference type="Proteomes" id="UP000270021">
    <property type="component" value="Chromosome"/>
</dbReference>
<proteinExistence type="predicted"/>
<feature type="domain" description="Glycosyl transferase family 1" evidence="3">
    <location>
        <begin position="194"/>
        <end position="378"/>
    </location>
</feature>
<dbReference type="SUPFAM" id="SSF53756">
    <property type="entry name" value="UDP-Glycosyltransferase/glycogen phosphorylase"/>
    <property type="match status" value="1"/>
</dbReference>
<dbReference type="PANTHER" id="PTHR12526:SF590">
    <property type="entry name" value="ALPHA-MALTOSE-1-PHOSPHATE SYNTHASE"/>
    <property type="match status" value="1"/>
</dbReference>
<dbReference type="Pfam" id="PF13439">
    <property type="entry name" value="Glyco_transf_4"/>
    <property type="match status" value="1"/>
</dbReference>
<feature type="domain" description="Glycosyltransferase subfamily 4-like N-terminal" evidence="4">
    <location>
        <begin position="15"/>
        <end position="182"/>
    </location>
</feature>
<dbReference type="Gene3D" id="3.40.50.2000">
    <property type="entry name" value="Glycogen Phosphorylase B"/>
    <property type="match status" value="2"/>
</dbReference>
<evidence type="ECO:0000256" key="2">
    <source>
        <dbReference type="ARBA" id="ARBA00022679"/>
    </source>
</evidence>
<evidence type="ECO:0000259" key="3">
    <source>
        <dbReference type="Pfam" id="PF00534"/>
    </source>
</evidence>
<dbReference type="CDD" id="cd03801">
    <property type="entry name" value="GT4_PimA-like"/>
    <property type="match status" value="1"/>
</dbReference>
<dbReference type="GO" id="GO:0016757">
    <property type="term" value="F:glycosyltransferase activity"/>
    <property type="evidence" value="ECO:0007669"/>
    <property type="project" value="UniProtKB-KW"/>
</dbReference>
<dbReference type="EMBL" id="CP034438">
    <property type="protein sequence ID" value="AZN29119.1"/>
    <property type="molecule type" value="Genomic_DNA"/>
</dbReference>
<dbReference type="RefSeq" id="WP_126038290.1">
    <property type="nucleotide sequence ID" value="NZ_CP034438.1"/>
</dbReference>
<dbReference type="InterPro" id="IPR028098">
    <property type="entry name" value="Glyco_trans_4-like_N"/>
</dbReference>
<dbReference type="GO" id="GO:0009250">
    <property type="term" value="P:glucan biosynthetic process"/>
    <property type="evidence" value="ECO:0007669"/>
    <property type="project" value="InterPro"/>
</dbReference>
<dbReference type="PANTHER" id="PTHR12526">
    <property type="entry name" value="GLYCOSYLTRANSFERASE"/>
    <property type="match status" value="1"/>
</dbReference>
<keyword evidence="6" id="KW-1185">Reference proteome</keyword>
<dbReference type="NCBIfam" id="TIGR02149">
    <property type="entry name" value="glgA_Coryne"/>
    <property type="match status" value="1"/>
</dbReference>
<dbReference type="Pfam" id="PF00534">
    <property type="entry name" value="Glycos_transf_1"/>
    <property type="match status" value="1"/>
</dbReference>
<accession>A0A3Q8WTW1</accession>
<dbReference type="OrthoDB" id="6286688at2"/>
<dbReference type="InterPro" id="IPR011875">
    <property type="entry name" value="M1P_synthase"/>
</dbReference>
<dbReference type="AlphaFoldDB" id="A0A3Q8WTW1"/>
<gene>
    <name evidence="5" type="primary">glgA</name>
    <name evidence="5" type="ORF">EJO69_01505</name>
</gene>
<sequence>MRVDLLTREYPPNIYGGAGVHVAELSKVLAAHADVHVHAFDGEREPGLVEDVTVTGYDYLDGLEGNDAIRTFGVDLQMVNGAEGADIVHSHTWYANLAGHLAGLLHTIPHVVSAHSLEPLRPWKREQLGGGYELSSFAERTAYEGAAGIIAVSRAMRDDILRSYPNVDPDRVEVIHNGIDLDGWRRPENLDEAEEYFRSYGLDPDRPTVIFVGRITRQKGLPHFLRAVAQLPEEIQVILCAGRPDTKEIAEEVRGLVSALQKERDGIVWIDEHLSRERLIALQVMSTTFVTPSVYEPLGIVNLEAMACGLPVVGSDTGGIPDCIVHGETGLLVPIDQVDDGTGTPKDPERFEADLAAALAEVCSDPERAEKMGQAGRRRVEEHFSWESIAEKTIDFYSRVIDRFHRG</sequence>
<protein>
    <submittedName>
        <fullName evidence="5">Glycogen synthase</fullName>
    </submittedName>
</protein>
<evidence type="ECO:0000259" key="4">
    <source>
        <dbReference type="Pfam" id="PF13439"/>
    </source>
</evidence>
<dbReference type="InterPro" id="IPR001296">
    <property type="entry name" value="Glyco_trans_1"/>
</dbReference>
<evidence type="ECO:0000313" key="5">
    <source>
        <dbReference type="EMBL" id="AZN29119.1"/>
    </source>
</evidence>
<organism evidence="5 6">
    <name type="scientific">Flaviflexus salsibiostraticola</name>
    <dbReference type="NCBI Taxonomy" id="1282737"/>
    <lineage>
        <taxon>Bacteria</taxon>
        <taxon>Bacillati</taxon>
        <taxon>Actinomycetota</taxon>
        <taxon>Actinomycetes</taxon>
        <taxon>Actinomycetales</taxon>
        <taxon>Actinomycetaceae</taxon>
        <taxon>Flaviflexus</taxon>
    </lineage>
</organism>
<keyword evidence="1" id="KW-0328">Glycosyltransferase</keyword>
<reference evidence="5 6" key="1">
    <citation type="submission" date="2018-12" db="EMBL/GenBank/DDBJ databases">
        <title>Complete genome sequence of Flaviflexus salsibiostraticola KCTC 33148.</title>
        <authorList>
            <person name="Bae J.-W."/>
        </authorList>
    </citation>
    <scope>NUCLEOTIDE SEQUENCE [LARGE SCALE GENOMIC DNA]</scope>
    <source>
        <strain evidence="5 6">KCTC 33148</strain>
    </source>
</reference>
<name>A0A3Q8WTW1_9ACTO</name>